<feature type="binding site" evidence="9">
    <location>
        <position position="307"/>
    </location>
    <ligand>
        <name>Zn(2+)</name>
        <dbReference type="ChEBI" id="CHEBI:29105"/>
        <label>1</label>
    </ligand>
</feature>
<feature type="compositionally biased region" description="Basic and acidic residues" evidence="11">
    <location>
        <begin position="29"/>
        <end position="44"/>
    </location>
</feature>
<dbReference type="GO" id="GO:0000785">
    <property type="term" value="C:chromatin"/>
    <property type="evidence" value="ECO:0007669"/>
    <property type="project" value="UniProtKB-ARBA"/>
</dbReference>
<name>A0A8H6R8U1_9PEZI</name>
<comment type="caution">
    <text evidence="13">The sequence shown here is derived from an EMBL/GenBank/DDBJ whole genome shotgun (WGS) entry which is preliminary data.</text>
</comment>
<dbReference type="AlphaFoldDB" id="A0A8H6R8U1"/>
<dbReference type="Gene3D" id="3.30.40.10">
    <property type="entry name" value="Zinc/RING finger domain, C3HC4 (zinc finger)"/>
    <property type="match status" value="1"/>
</dbReference>
<evidence type="ECO:0000256" key="7">
    <source>
        <dbReference type="ARBA" id="ARBA00023242"/>
    </source>
</evidence>
<evidence type="ECO:0000256" key="1">
    <source>
        <dbReference type="ARBA" id="ARBA00004123"/>
    </source>
</evidence>
<dbReference type="InterPro" id="IPR013083">
    <property type="entry name" value="Znf_RING/FYVE/PHD"/>
</dbReference>
<evidence type="ECO:0000256" key="8">
    <source>
        <dbReference type="PIRSR" id="PIRSR628651-50"/>
    </source>
</evidence>
<keyword evidence="3 9" id="KW-0479">Metal-binding</keyword>
<protein>
    <submittedName>
        <fullName evidence="13">Chromatin modification-related protein YNG2</fullName>
    </submittedName>
</protein>
<feature type="site" description="Histone H3K4me3 binding" evidence="8">
    <location>
        <position position="279"/>
    </location>
</feature>
<evidence type="ECO:0000313" key="13">
    <source>
        <dbReference type="EMBL" id="KAF7186633.1"/>
    </source>
</evidence>
<dbReference type="InterPro" id="IPR019786">
    <property type="entry name" value="Zinc_finger_PHD-type_CS"/>
</dbReference>
<dbReference type="SUPFAM" id="SSF57903">
    <property type="entry name" value="FYVE/PHD zinc finger"/>
    <property type="match status" value="1"/>
</dbReference>
<evidence type="ECO:0000256" key="5">
    <source>
        <dbReference type="ARBA" id="ARBA00022833"/>
    </source>
</evidence>
<evidence type="ECO:0000259" key="12">
    <source>
        <dbReference type="PROSITE" id="PS50016"/>
    </source>
</evidence>
<evidence type="ECO:0000256" key="2">
    <source>
        <dbReference type="ARBA" id="ARBA00010210"/>
    </source>
</evidence>
<feature type="compositionally biased region" description="Polar residues" evidence="11">
    <location>
        <begin position="87"/>
        <end position="98"/>
    </location>
</feature>
<feature type="binding site" evidence="9">
    <location>
        <position position="321"/>
    </location>
    <ligand>
        <name>Zn(2+)</name>
        <dbReference type="ChEBI" id="CHEBI:29105"/>
        <label>2</label>
    </ligand>
</feature>
<keyword evidence="14" id="KW-1185">Reference proteome</keyword>
<dbReference type="PROSITE" id="PS50016">
    <property type="entry name" value="ZF_PHD_2"/>
    <property type="match status" value="1"/>
</dbReference>
<comment type="similarity">
    <text evidence="2">Belongs to the ING family.</text>
</comment>
<feature type="binding site" evidence="9">
    <location>
        <position position="293"/>
    </location>
    <ligand>
        <name>Zn(2+)</name>
        <dbReference type="ChEBI" id="CHEBI:29105"/>
        <label>2</label>
    </ligand>
</feature>
<dbReference type="PANTHER" id="PTHR10333">
    <property type="entry name" value="INHIBITOR OF GROWTH PROTEIN"/>
    <property type="match status" value="1"/>
</dbReference>
<feature type="binding site" evidence="9">
    <location>
        <position position="282"/>
    </location>
    <ligand>
        <name>Zn(2+)</name>
        <dbReference type="ChEBI" id="CHEBI:29105"/>
        <label>1</label>
    </ligand>
</feature>
<dbReference type="CDD" id="cd15505">
    <property type="entry name" value="PHD_ING"/>
    <property type="match status" value="1"/>
</dbReference>
<keyword evidence="4 10" id="KW-0863">Zinc-finger</keyword>
<feature type="site" description="Histone H3K4me3 binding" evidence="8">
    <location>
        <position position="294"/>
    </location>
</feature>
<sequence>MFTSSALGKRKRHRINDHRGGSRNYGSSSRKEINHQRVDSEEPHGAASNTNAHGARPSSPALLDDTKQDTEAPAAIAAARGDHEQQATEQNSLPTAQQKGKGRAKYIQSAYCEAFLKSRGNTAEDAIVIEDDGVAAHPPTCDQRGSSQTEEPRSRPALLAPQTHPTIVEERPAGEERVLEHHPLPLTAGHGAATAPSRDLPSSPEPRPGTSYRSESRKQELRKHYVQRIAELGRYYHSARDASPRLHNLRRGHQNVQRRWYQKLLAELGEPPVQNVSLYCYCNKPEGGDMIGCDGGDCKKKWFHFECAGIAAAPEEDEWFCRDCINKKD</sequence>
<evidence type="ECO:0000256" key="10">
    <source>
        <dbReference type="PROSITE-ProRule" id="PRU00146"/>
    </source>
</evidence>
<feature type="region of interest" description="Disordered" evidence="11">
    <location>
        <begin position="1"/>
        <end position="101"/>
    </location>
</feature>
<dbReference type="InterPro" id="IPR028651">
    <property type="entry name" value="ING_fam"/>
</dbReference>
<evidence type="ECO:0000256" key="3">
    <source>
        <dbReference type="ARBA" id="ARBA00022723"/>
    </source>
</evidence>
<dbReference type="InterPro" id="IPR019787">
    <property type="entry name" value="Znf_PHD-finger"/>
</dbReference>
<dbReference type="PANTHER" id="PTHR10333:SF42">
    <property type="entry name" value="INHIBITOR OF GROWTH PROTEIN 5"/>
    <property type="match status" value="1"/>
</dbReference>
<dbReference type="GO" id="GO:0005634">
    <property type="term" value="C:nucleus"/>
    <property type="evidence" value="ECO:0007669"/>
    <property type="project" value="UniProtKB-SubCell"/>
</dbReference>
<dbReference type="Proteomes" id="UP000660729">
    <property type="component" value="Unassembled WGS sequence"/>
</dbReference>
<evidence type="ECO:0000256" key="9">
    <source>
        <dbReference type="PIRSR" id="PIRSR628651-51"/>
    </source>
</evidence>
<keyword evidence="5 9" id="KW-0862">Zinc</keyword>
<feature type="region of interest" description="Disordered" evidence="11">
    <location>
        <begin position="186"/>
        <end position="221"/>
    </location>
</feature>
<dbReference type="Pfam" id="PF00628">
    <property type="entry name" value="PHD"/>
    <property type="match status" value="1"/>
</dbReference>
<comment type="subcellular location">
    <subcellularLocation>
        <location evidence="1">Nucleus</location>
    </subcellularLocation>
</comment>
<dbReference type="InterPro" id="IPR011011">
    <property type="entry name" value="Znf_FYVE_PHD"/>
</dbReference>
<reference evidence="13" key="1">
    <citation type="submission" date="2020-04" db="EMBL/GenBank/DDBJ databases">
        <title>Draft genome resource of the tomato pathogen Pseudocercospora fuligena.</title>
        <authorList>
            <person name="Zaccaron A."/>
        </authorList>
    </citation>
    <scope>NUCLEOTIDE SEQUENCE</scope>
    <source>
        <strain evidence="13">PF001</strain>
    </source>
</reference>
<feature type="binding site" evidence="9">
    <location>
        <position position="304"/>
    </location>
    <ligand>
        <name>Zn(2+)</name>
        <dbReference type="ChEBI" id="CHEBI:29105"/>
        <label>1</label>
    </ligand>
</feature>
<feature type="binding site" evidence="9">
    <location>
        <position position="280"/>
    </location>
    <ligand>
        <name>Zn(2+)</name>
        <dbReference type="ChEBI" id="CHEBI:29105"/>
        <label>1</label>
    </ligand>
</feature>
<dbReference type="InterPro" id="IPR001965">
    <property type="entry name" value="Znf_PHD"/>
</dbReference>
<keyword evidence="6" id="KW-0156">Chromatin regulator</keyword>
<evidence type="ECO:0000256" key="4">
    <source>
        <dbReference type="ARBA" id="ARBA00022771"/>
    </source>
</evidence>
<feature type="site" description="Histone H3K4me3 binding" evidence="8">
    <location>
        <position position="290"/>
    </location>
</feature>
<feature type="domain" description="PHD-type" evidence="12">
    <location>
        <begin position="277"/>
        <end position="327"/>
    </location>
</feature>
<feature type="binding site" evidence="9">
    <location>
        <position position="298"/>
    </location>
    <ligand>
        <name>Zn(2+)</name>
        <dbReference type="ChEBI" id="CHEBI:29105"/>
        <label>2</label>
    </ligand>
</feature>
<dbReference type="GO" id="GO:0008270">
    <property type="term" value="F:zinc ion binding"/>
    <property type="evidence" value="ECO:0007669"/>
    <property type="project" value="UniProtKB-KW"/>
</dbReference>
<gene>
    <name evidence="13" type="ORF">HII31_12042</name>
</gene>
<dbReference type="OrthoDB" id="5411773at2759"/>
<keyword evidence="7" id="KW-0539">Nucleus</keyword>
<dbReference type="GO" id="GO:0006325">
    <property type="term" value="P:chromatin organization"/>
    <property type="evidence" value="ECO:0007669"/>
    <property type="project" value="UniProtKB-KW"/>
</dbReference>
<evidence type="ECO:0000256" key="11">
    <source>
        <dbReference type="SAM" id="MobiDB-lite"/>
    </source>
</evidence>
<dbReference type="PROSITE" id="PS01359">
    <property type="entry name" value="ZF_PHD_1"/>
    <property type="match status" value="1"/>
</dbReference>
<evidence type="ECO:0000313" key="14">
    <source>
        <dbReference type="Proteomes" id="UP000660729"/>
    </source>
</evidence>
<proteinExistence type="inferred from homology"/>
<dbReference type="SMART" id="SM00249">
    <property type="entry name" value="PHD"/>
    <property type="match status" value="1"/>
</dbReference>
<feature type="region of interest" description="Disordered" evidence="11">
    <location>
        <begin position="133"/>
        <end position="166"/>
    </location>
</feature>
<dbReference type="EMBL" id="JABCIY010000249">
    <property type="protein sequence ID" value="KAF7186633.1"/>
    <property type="molecule type" value="Genomic_DNA"/>
</dbReference>
<organism evidence="13 14">
    <name type="scientific">Pseudocercospora fuligena</name>
    <dbReference type="NCBI Taxonomy" id="685502"/>
    <lineage>
        <taxon>Eukaryota</taxon>
        <taxon>Fungi</taxon>
        <taxon>Dikarya</taxon>
        <taxon>Ascomycota</taxon>
        <taxon>Pezizomycotina</taxon>
        <taxon>Dothideomycetes</taxon>
        <taxon>Dothideomycetidae</taxon>
        <taxon>Mycosphaerellales</taxon>
        <taxon>Mycosphaerellaceae</taxon>
        <taxon>Pseudocercospora</taxon>
    </lineage>
</organism>
<feature type="site" description="Histone H3K4me3 binding" evidence="8">
    <location>
        <position position="302"/>
    </location>
</feature>
<feature type="binding site" evidence="9">
    <location>
        <position position="324"/>
    </location>
    <ligand>
        <name>Zn(2+)</name>
        <dbReference type="ChEBI" id="CHEBI:29105"/>
        <label>2</label>
    </ligand>
</feature>
<evidence type="ECO:0000256" key="6">
    <source>
        <dbReference type="ARBA" id="ARBA00022853"/>
    </source>
</evidence>
<accession>A0A8H6R8U1</accession>